<dbReference type="EMBL" id="JANBUL010000039">
    <property type="protein sequence ID" value="KAJ2783804.1"/>
    <property type="molecule type" value="Genomic_DNA"/>
</dbReference>
<sequence length="84" mass="9902">MFAKATKQYLRTHWYRSELIPIYAITGAAVGMCGYFAGRALQNPEVVWDKKSNPHPWLHVKENENVKLLDPNGRFERQWSRDRL</sequence>
<organism evidence="2 3">
    <name type="scientific">Coemansia javaensis</name>
    <dbReference type="NCBI Taxonomy" id="2761396"/>
    <lineage>
        <taxon>Eukaryota</taxon>
        <taxon>Fungi</taxon>
        <taxon>Fungi incertae sedis</taxon>
        <taxon>Zoopagomycota</taxon>
        <taxon>Kickxellomycotina</taxon>
        <taxon>Kickxellomycetes</taxon>
        <taxon>Kickxellales</taxon>
        <taxon>Kickxellaceae</taxon>
        <taxon>Coemansia</taxon>
    </lineage>
</organism>
<protein>
    <submittedName>
        <fullName evidence="2">Uncharacterized protein</fullName>
    </submittedName>
</protein>
<dbReference type="InterPro" id="IPR010530">
    <property type="entry name" value="B12D"/>
</dbReference>
<keyword evidence="1" id="KW-0472">Membrane</keyword>
<gene>
    <name evidence="2" type="ORF">H4R18_001479</name>
</gene>
<dbReference type="Proteomes" id="UP001140217">
    <property type="component" value="Unassembled WGS sequence"/>
</dbReference>
<keyword evidence="1" id="KW-0812">Transmembrane</keyword>
<reference evidence="2" key="1">
    <citation type="submission" date="2022-07" db="EMBL/GenBank/DDBJ databases">
        <title>Phylogenomic reconstructions and comparative analyses of Kickxellomycotina fungi.</title>
        <authorList>
            <person name="Reynolds N.K."/>
            <person name="Stajich J.E."/>
            <person name="Barry K."/>
            <person name="Grigoriev I.V."/>
            <person name="Crous P."/>
            <person name="Smith M.E."/>
        </authorList>
    </citation>
    <scope>NUCLEOTIDE SEQUENCE</scope>
    <source>
        <strain evidence="2">NBRC 105414</strain>
    </source>
</reference>
<name>A0A9W8LLA1_9FUNG</name>
<evidence type="ECO:0000313" key="2">
    <source>
        <dbReference type="EMBL" id="KAJ2783804.1"/>
    </source>
</evidence>
<feature type="transmembrane region" description="Helical" evidence="1">
    <location>
        <begin position="20"/>
        <end position="41"/>
    </location>
</feature>
<dbReference type="PANTHER" id="PTHR14256:SF1">
    <property type="entry name" value="GEO09626P1"/>
    <property type="match status" value="1"/>
</dbReference>
<proteinExistence type="predicted"/>
<evidence type="ECO:0000313" key="3">
    <source>
        <dbReference type="Proteomes" id="UP001140217"/>
    </source>
</evidence>
<dbReference type="OrthoDB" id="5511684at2759"/>
<keyword evidence="3" id="KW-1185">Reference proteome</keyword>
<accession>A0A9W8LLA1</accession>
<evidence type="ECO:0000256" key="1">
    <source>
        <dbReference type="SAM" id="Phobius"/>
    </source>
</evidence>
<comment type="caution">
    <text evidence="2">The sequence shown here is derived from an EMBL/GenBank/DDBJ whole genome shotgun (WGS) entry which is preliminary data.</text>
</comment>
<dbReference type="Pfam" id="PF06522">
    <property type="entry name" value="B12D"/>
    <property type="match status" value="1"/>
</dbReference>
<keyword evidence="1" id="KW-1133">Transmembrane helix</keyword>
<dbReference type="AlphaFoldDB" id="A0A9W8LLA1"/>
<dbReference type="PANTHER" id="PTHR14256">
    <property type="entry name" value="NADH-UBIQUINONE OXIDOREDUCTASE MLRQ SUBUNIT"/>
    <property type="match status" value="1"/>
</dbReference>